<evidence type="ECO:0000259" key="2">
    <source>
        <dbReference type="PROSITE" id="PS50855"/>
    </source>
</evidence>
<accession>A0A382AH47</accession>
<dbReference type="PROSITE" id="PS50855">
    <property type="entry name" value="COX1"/>
    <property type="match status" value="1"/>
</dbReference>
<feature type="non-terminal residue" evidence="3">
    <location>
        <position position="1"/>
    </location>
</feature>
<dbReference type="InterPro" id="IPR036927">
    <property type="entry name" value="Cyt_c_oxase-like_su1_sf"/>
</dbReference>
<dbReference type="PANTHER" id="PTHR10422">
    <property type="entry name" value="CYTOCHROME C OXIDASE SUBUNIT 1"/>
    <property type="match status" value="1"/>
</dbReference>
<dbReference type="GO" id="GO:0016020">
    <property type="term" value="C:membrane"/>
    <property type="evidence" value="ECO:0007669"/>
    <property type="project" value="InterPro"/>
</dbReference>
<dbReference type="GO" id="GO:0020037">
    <property type="term" value="F:heme binding"/>
    <property type="evidence" value="ECO:0007669"/>
    <property type="project" value="InterPro"/>
</dbReference>
<feature type="transmembrane region" description="Helical" evidence="1">
    <location>
        <begin position="87"/>
        <end position="112"/>
    </location>
</feature>
<dbReference type="GO" id="GO:0022904">
    <property type="term" value="P:respiratory electron transport chain"/>
    <property type="evidence" value="ECO:0007669"/>
    <property type="project" value="TreeGrafter"/>
</dbReference>
<dbReference type="InterPro" id="IPR000883">
    <property type="entry name" value="Cyt_C_Oxase_1"/>
</dbReference>
<dbReference type="Pfam" id="PF00115">
    <property type="entry name" value="COX1"/>
    <property type="match status" value="1"/>
</dbReference>
<organism evidence="3">
    <name type="scientific">marine metagenome</name>
    <dbReference type="NCBI Taxonomy" id="408172"/>
    <lineage>
        <taxon>unclassified sequences</taxon>
        <taxon>metagenomes</taxon>
        <taxon>ecological metagenomes</taxon>
    </lineage>
</organism>
<sequence>VSDSLHNESFWRKYIFSTDHKVIGIQYGITALLFLFFGFSLMMVMRWQLAYPDTAIPFVGGLIKWLSDLNGFASDGNLPADLYNVFGAMHGTIMIFLGVVPLVVGAFGNYIVPLQIGAPDMAFPKLNMTSYWVYFVGGIIMLVSFFLPGGAANSGWTSYPPLSDIATTGQTFWLFGMVFLITSSLLGSINIIVTIVQLRAEGMTWMRLPFFVWSQFVTSFLLVLAFPPLEAAGIFQLMDRVFGTSFFLPSGLVIGGEVLNVSGGGSPLLWQHLFWFLAHPEVYVLILPGMGVIAEVIANNTRKPLWGYKSLVYSSVFLGFMSFLVWAHHMFLTGMGQGMSNFFQTTTMIISVPSVIILSCFMLSLWGGSI</sequence>
<feature type="transmembrane region" description="Helical" evidence="1">
    <location>
        <begin position="310"/>
        <end position="327"/>
    </location>
</feature>
<proteinExistence type="predicted"/>
<dbReference type="AlphaFoldDB" id="A0A382AH47"/>
<evidence type="ECO:0000256" key="1">
    <source>
        <dbReference type="SAM" id="Phobius"/>
    </source>
</evidence>
<dbReference type="GO" id="GO:0004129">
    <property type="term" value="F:cytochrome-c oxidase activity"/>
    <property type="evidence" value="ECO:0007669"/>
    <property type="project" value="InterPro"/>
</dbReference>
<dbReference type="SUPFAM" id="SSF81442">
    <property type="entry name" value="Cytochrome c oxidase subunit I-like"/>
    <property type="match status" value="1"/>
</dbReference>
<feature type="transmembrane region" description="Helical" evidence="1">
    <location>
        <begin position="273"/>
        <end position="298"/>
    </location>
</feature>
<name>A0A382AH47_9ZZZZ</name>
<dbReference type="GO" id="GO:0015990">
    <property type="term" value="P:electron transport coupled proton transport"/>
    <property type="evidence" value="ECO:0007669"/>
    <property type="project" value="TreeGrafter"/>
</dbReference>
<keyword evidence="1" id="KW-0472">Membrane</keyword>
<dbReference type="Gene3D" id="1.20.210.10">
    <property type="entry name" value="Cytochrome c oxidase-like, subunit I domain"/>
    <property type="match status" value="1"/>
</dbReference>
<dbReference type="InterPro" id="IPR023616">
    <property type="entry name" value="Cyt_c_oxase-like_su1_dom"/>
</dbReference>
<dbReference type="EMBL" id="UINC01025238">
    <property type="protein sequence ID" value="SVB00442.1"/>
    <property type="molecule type" value="Genomic_DNA"/>
</dbReference>
<feature type="transmembrane region" description="Helical" evidence="1">
    <location>
        <begin position="172"/>
        <end position="196"/>
    </location>
</feature>
<protein>
    <recommendedName>
        <fullName evidence="2">Cytochrome oxidase subunit I profile domain-containing protein</fullName>
    </recommendedName>
</protein>
<feature type="transmembrane region" description="Helical" evidence="1">
    <location>
        <begin position="208"/>
        <end position="229"/>
    </location>
</feature>
<keyword evidence="1" id="KW-0812">Transmembrane</keyword>
<dbReference type="PANTHER" id="PTHR10422:SF18">
    <property type="entry name" value="CYTOCHROME C OXIDASE SUBUNIT 1"/>
    <property type="match status" value="1"/>
</dbReference>
<dbReference type="PRINTS" id="PR01165">
    <property type="entry name" value="CYCOXIDASEI"/>
</dbReference>
<dbReference type="GO" id="GO:0009060">
    <property type="term" value="P:aerobic respiration"/>
    <property type="evidence" value="ECO:0007669"/>
    <property type="project" value="InterPro"/>
</dbReference>
<feature type="transmembrane region" description="Helical" evidence="1">
    <location>
        <begin position="132"/>
        <end position="152"/>
    </location>
</feature>
<reference evidence="3" key="1">
    <citation type="submission" date="2018-05" db="EMBL/GenBank/DDBJ databases">
        <authorList>
            <person name="Lanie J.A."/>
            <person name="Ng W.-L."/>
            <person name="Kazmierczak K.M."/>
            <person name="Andrzejewski T.M."/>
            <person name="Davidsen T.M."/>
            <person name="Wayne K.J."/>
            <person name="Tettelin H."/>
            <person name="Glass J.I."/>
            <person name="Rusch D."/>
            <person name="Podicherti R."/>
            <person name="Tsui H.-C.T."/>
            <person name="Winkler M.E."/>
        </authorList>
    </citation>
    <scope>NUCLEOTIDE SEQUENCE</scope>
</reference>
<feature type="non-terminal residue" evidence="3">
    <location>
        <position position="370"/>
    </location>
</feature>
<feature type="transmembrane region" description="Helical" evidence="1">
    <location>
        <begin position="23"/>
        <end position="42"/>
    </location>
</feature>
<gene>
    <name evidence="3" type="ORF">METZ01_LOCUS153296</name>
</gene>
<evidence type="ECO:0000313" key="3">
    <source>
        <dbReference type="EMBL" id="SVB00442.1"/>
    </source>
</evidence>
<feature type="transmembrane region" description="Helical" evidence="1">
    <location>
        <begin position="348"/>
        <end position="367"/>
    </location>
</feature>
<keyword evidence="1" id="KW-1133">Transmembrane helix</keyword>
<feature type="domain" description="Cytochrome oxidase subunit I profile" evidence="2">
    <location>
        <begin position="5"/>
        <end position="370"/>
    </location>
</feature>